<dbReference type="Pfam" id="PF21196">
    <property type="entry name" value="PcrA_UvrD_tudor"/>
    <property type="match status" value="1"/>
</dbReference>
<dbReference type="InterPro" id="IPR014016">
    <property type="entry name" value="UvrD-like_ATP-bd"/>
</dbReference>
<proteinExistence type="inferred from homology"/>
<sequence>MSIYDSLNDSQKEAVFTTEGPLLILAGAGSGKTRALTHRIAYLIEEGIARPENIMAITFTNKAAGEMRDRVDNLAGQEAGKVWVATFHSSCVRILRRFISRLGYDNNFVIYDTDDQKTLMKEICKNLNINTKLYKERSLLSAISSAKNELIGPEKFAKIHGGDFSKQKIVEVYKEYQSQLYKNNALDFDDLIFKTVELLETNEDVRDFYQESLRYIMVDEYQDTNTAQFKLVSLLAGKYKNLCVVGDDDQSIYKFRGANIQNILSFETVFPEAKVIKLEQNYRSTKNILHAANEVIRHNEGRKDKTLWTQKEEGEKIILNQFETAYDEAASISKDIRELVENEGYKYSDIAVLYRTNAQSRILEEKLIRDLIPYKIINGINFYQRREIKDMLAYLRTVDNGRDDIAVKRIINVPKRGIGDVTISKVQDYAIRNEYDFFDALSKSREIPLAENTVCRVNSFVNFIHSLRDKLDTVTVRGLLEEIIDETGYLAELKLENTEEAQARIENVEELINKTAEFDERKADEALSEFLSDAMLMTNLDSLDTDTDYVPLMTIHNAKGLEYPKIFLTGMEDGLFPGFMSIGSDDPDELEEERRLCYVALTRAMRSLTITCARQRMVRGETQLNNISRFVTEIPEDMLDMKIKEGRMLGYKGRGSLASAPGRPSAKPFFLEKSYDPKKFEVKKADALSYGVGDTVKHVKFGEGKVMEVLDGGKDFEVTVDFQKAGTKKLFASFAKLQKI</sequence>
<dbReference type="PANTHER" id="PTHR11070:SF2">
    <property type="entry name" value="ATP-DEPENDENT DNA HELICASE SRS2"/>
    <property type="match status" value="1"/>
</dbReference>
<dbReference type="GO" id="GO:0043138">
    <property type="term" value="F:3'-5' DNA helicase activity"/>
    <property type="evidence" value="ECO:0007669"/>
    <property type="project" value="UniProtKB-EC"/>
</dbReference>
<evidence type="ECO:0000256" key="8">
    <source>
        <dbReference type="ARBA" id="ARBA00023235"/>
    </source>
</evidence>
<dbReference type="Gene3D" id="1.10.486.10">
    <property type="entry name" value="PCRA, domain 4"/>
    <property type="match status" value="1"/>
</dbReference>
<dbReference type="Proteomes" id="UP000184342">
    <property type="component" value="Unassembled WGS sequence"/>
</dbReference>
<dbReference type="FunFam" id="1.10.10.160:FF:000001">
    <property type="entry name" value="ATP-dependent DNA helicase"/>
    <property type="match status" value="1"/>
</dbReference>
<dbReference type="GO" id="GO:0000725">
    <property type="term" value="P:recombinational repair"/>
    <property type="evidence" value="ECO:0007669"/>
    <property type="project" value="TreeGrafter"/>
</dbReference>
<gene>
    <name evidence="16" type="ORF">SAMN02745691_01498</name>
</gene>
<dbReference type="GO" id="GO:0009314">
    <property type="term" value="P:response to radiation"/>
    <property type="evidence" value="ECO:0007669"/>
    <property type="project" value="UniProtKB-ARBA"/>
</dbReference>
<organism evidence="16 17">
    <name type="scientific">Parasporobacterium paucivorans DSM 15970</name>
    <dbReference type="NCBI Taxonomy" id="1122934"/>
    <lineage>
        <taxon>Bacteria</taxon>
        <taxon>Bacillati</taxon>
        <taxon>Bacillota</taxon>
        <taxon>Clostridia</taxon>
        <taxon>Lachnospirales</taxon>
        <taxon>Lachnospiraceae</taxon>
        <taxon>Parasporobacterium</taxon>
    </lineage>
</organism>
<dbReference type="Gene3D" id="3.40.50.300">
    <property type="entry name" value="P-loop containing nucleotide triphosphate hydrolases"/>
    <property type="match status" value="2"/>
</dbReference>
<evidence type="ECO:0000313" key="16">
    <source>
        <dbReference type="EMBL" id="SHJ18884.1"/>
    </source>
</evidence>
<dbReference type="FunFam" id="1.10.486.10:FF:000003">
    <property type="entry name" value="ATP-dependent DNA helicase"/>
    <property type="match status" value="1"/>
</dbReference>
<dbReference type="GO" id="GO:0005524">
    <property type="term" value="F:ATP binding"/>
    <property type="evidence" value="ECO:0007669"/>
    <property type="project" value="UniProtKB-UniRule"/>
</dbReference>
<evidence type="ECO:0000256" key="7">
    <source>
        <dbReference type="ARBA" id="ARBA00023125"/>
    </source>
</evidence>
<dbReference type="Gene3D" id="1.10.10.160">
    <property type="match status" value="1"/>
</dbReference>
<dbReference type="InterPro" id="IPR027417">
    <property type="entry name" value="P-loop_NTPase"/>
</dbReference>
<dbReference type="InterPro" id="IPR000212">
    <property type="entry name" value="DNA_helicase_UvrD/REP"/>
</dbReference>
<dbReference type="InterPro" id="IPR014017">
    <property type="entry name" value="DNA_helicase_UvrD-like_C"/>
</dbReference>
<dbReference type="EC" id="5.6.2.4" evidence="10"/>
<evidence type="ECO:0000256" key="5">
    <source>
        <dbReference type="ARBA" id="ARBA00022806"/>
    </source>
</evidence>
<dbReference type="Pfam" id="PF13361">
    <property type="entry name" value="UvrD_C"/>
    <property type="match status" value="1"/>
</dbReference>
<dbReference type="CDD" id="cd18807">
    <property type="entry name" value="SF1_C_UvrD"/>
    <property type="match status" value="1"/>
</dbReference>
<dbReference type="GO" id="GO:0033202">
    <property type="term" value="C:DNA helicase complex"/>
    <property type="evidence" value="ECO:0007669"/>
    <property type="project" value="TreeGrafter"/>
</dbReference>
<dbReference type="AlphaFoldDB" id="A0A1M6H9W9"/>
<evidence type="ECO:0000256" key="4">
    <source>
        <dbReference type="ARBA" id="ARBA00022801"/>
    </source>
</evidence>
<evidence type="ECO:0000256" key="12">
    <source>
        <dbReference type="ARBA" id="ARBA00048988"/>
    </source>
</evidence>
<dbReference type="SUPFAM" id="SSF52540">
    <property type="entry name" value="P-loop containing nucleoside triphosphate hydrolases"/>
    <property type="match status" value="1"/>
</dbReference>
<reference evidence="16 17" key="1">
    <citation type="submission" date="2016-11" db="EMBL/GenBank/DDBJ databases">
        <authorList>
            <person name="Jaros S."/>
            <person name="Januszkiewicz K."/>
            <person name="Wedrychowicz H."/>
        </authorList>
    </citation>
    <scope>NUCLEOTIDE SEQUENCE [LARGE SCALE GENOMIC DNA]</scope>
    <source>
        <strain evidence="16 17">DSM 15970</strain>
    </source>
</reference>
<comment type="catalytic activity">
    <reaction evidence="9">
        <text>Couples ATP hydrolysis with the unwinding of duplex DNA by translocating in the 3'-5' direction.</text>
        <dbReference type="EC" id="5.6.2.4"/>
    </reaction>
</comment>
<protein>
    <recommendedName>
        <fullName evidence="2">ATP-dependent DNA helicase PcrA</fullName>
        <ecNumber evidence="10">5.6.2.4</ecNumber>
    </recommendedName>
    <alternativeName>
        <fullName evidence="11">DNA 3'-5' helicase PcrA</fullName>
    </alternativeName>
</protein>
<evidence type="ECO:0000256" key="13">
    <source>
        <dbReference type="PROSITE-ProRule" id="PRU00560"/>
    </source>
</evidence>
<feature type="domain" description="UvrD-like helicase C-terminal" evidence="15">
    <location>
        <begin position="286"/>
        <end position="560"/>
    </location>
</feature>
<dbReference type="GO" id="GO:0003677">
    <property type="term" value="F:DNA binding"/>
    <property type="evidence" value="ECO:0007669"/>
    <property type="project" value="UniProtKB-KW"/>
</dbReference>
<dbReference type="InterPro" id="IPR013986">
    <property type="entry name" value="DExx_box_DNA_helicase_dom_sf"/>
</dbReference>
<evidence type="ECO:0000256" key="3">
    <source>
        <dbReference type="ARBA" id="ARBA00022741"/>
    </source>
</evidence>
<dbReference type="CDD" id="cd17932">
    <property type="entry name" value="DEXQc_UvrD"/>
    <property type="match status" value="1"/>
</dbReference>
<evidence type="ECO:0000256" key="6">
    <source>
        <dbReference type="ARBA" id="ARBA00022840"/>
    </source>
</evidence>
<feature type="domain" description="UvrD-like helicase ATP-binding" evidence="14">
    <location>
        <begin position="5"/>
        <end position="285"/>
    </location>
</feature>
<dbReference type="EMBL" id="FQYT01000014">
    <property type="protein sequence ID" value="SHJ18884.1"/>
    <property type="molecule type" value="Genomic_DNA"/>
</dbReference>
<dbReference type="GO" id="GO:0005829">
    <property type="term" value="C:cytosol"/>
    <property type="evidence" value="ECO:0007669"/>
    <property type="project" value="TreeGrafter"/>
</dbReference>
<dbReference type="PANTHER" id="PTHR11070">
    <property type="entry name" value="UVRD / RECB / PCRA DNA HELICASE FAMILY MEMBER"/>
    <property type="match status" value="1"/>
</dbReference>
<feature type="binding site" evidence="13">
    <location>
        <begin position="26"/>
        <end position="33"/>
    </location>
    <ligand>
        <name>ATP</name>
        <dbReference type="ChEBI" id="CHEBI:30616"/>
    </ligand>
</feature>
<evidence type="ECO:0000256" key="9">
    <source>
        <dbReference type="ARBA" id="ARBA00034617"/>
    </source>
</evidence>
<keyword evidence="8" id="KW-0413">Isomerase</keyword>
<dbReference type="PROSITE" id="PS51198">
    <property type="entry name" value="UVRD_HELICASE_ATP_BIND"/>
    <property type="match status" value="1"/>
</dbReference>
<name>A0A1M6H9W9_9FIRM</name>
<dbReference type="Pfam" id="PF00580">
    <property type="entry name" value="UvrD-helicase"/>
    <property type="match status" value="1"/>
</dbReference>
<comment type="similarity">
    <text evidence="1">Belongs to the helicase family. UvrD subfamily.</text>
</comment>
<keyword evidence="5 13" id="KW-0347">Helicase</keyword>
<keyword evidence="17" id="KW-1185">Reference proteome</keyword>
<evidence type="ECO:0000256" key="10">
    <source>
        <dbReference type="ARBA" id="ARBA00034808"/>
    </source>
</evidence>
<dbReference type="STRING" id="1122934.SAMN02745691_01498"/>
<evidence type="ECO:0000256" key="11">
    <source>
        <dbReference type="ARBA" id="ARBA00034900"/>
    </source>
</evidence>
<evidence type="ECO:0000256" key="2">
    <source>
        <dbReference type="ARBA" id="ARBA00014807"/>
    </source>
</evidence>
<evidence type="ECO:0000259" key="15">
    <source>
        <dbReference type="PROSITE" id="PS51217"/>
    </source>
</evidence>
<keyword evidence="3 13" id="KW-0547">Nucleotide-binding</keyword>
<dbReference type="OrthoDB" id="9810135at2"/>
<keyword evidence="6 13" id="KW-0067">ATP-binding</keyword>
<dbReference type="RefSeq" id="WP_073993737.1">
    <property type="nucleotide sequence ID" value="NZ_FQYT01000014.1"/>
</dbReference>
<keyword evidence="4 13" id="KW-0378">Hydrolase</keyword>
<dbReference type="GO" id="GO:0016887">
    <property type="term" value="F:ATP hydrolysis activity"/>
    <property type="evidence" value="ECO:0007669"/>
    <property type="project" value="RHEA"/>
</dbReference>
<evidence type="ECO:0000256" key="1">
    <source>
        <dbReference type="ARBA" id="ARBA00009922"/>
    </source>
</evidence>
<accession>A0A1M6H9W9</accession>
<comment type="catalytic activity">
    <reaction evidence="12">
        <text>ATP + H2O = ADP + phosphate + H(+)</text>
        <dbReference type="Rhea" id="RHEA:13065"/>
        <dbReference type="ChEBI" id="CHEBI:15377"/>
        <dbReference type="ChEBI" id="CHEBI:15378"/>
        <dbReference type="ChEBI" id="CHEBI:30616"/>
        <dbReference type="ChEBI" id="CHEBI:43474"/>
        <dbReference type="ChEBI" id="CHEBI:456216"/>
        <dbReference type="EC" id="5.6.2.4"/>
    </reaction>
</comment>
<keyword evidence="7" id="KW-0238">DNA-binding</keyword>
<dbReference type="PROSITE" id="PS51217">
    <property type="entry name" value="UVRD_HELICASE_CTER"/>
    <property type="match status" value="1"/>
</dbReference>
<evidence type="ECO:0000259" key="14">
    <source>
        <dbReference type="PROSITE" id="PS51198"/>
    </source>
</evidence>
<evidence type="ECO:0000313" key="17">
    <source>
        <dbReference type="Proteomes" id="UP000184342"/>
    </source>
</evidence>